<dbReference type="AlphaFoldDB" id="A0A2V1JSZ9"/>
<evidence type="ECO:0000313" key="6">
    <source>
        <dbReference type="EMBL" id="PWE88100.1"/>
    </source>
</evidence>
<keyword evidence="7" id="KW-1185">Reference proteome</keyword>
<dbReference type="InterPro" id="IPR046947">
    <property type="entry name" value="LytR-like"/>
</dbReference>
<evidence type="ECO:0000256" key="1">
    <source>
        <dbReference type="ARBA" id="ARBA00018672"/>
    </source>
</evidence>
<dbReference type="PANTHER" id="PTHR37299:SF1">
    <property type="entry name" value="STAGE 0 SPORULATION PROTEIN A HOMOLOG"/>
    <property type="match status" value="1"/>
</dbReference>
<dbReference type="Pfam" id="PF04397">
    <property type="entry name" value="LytTR"/>
    <property type="match status" value="1"/>
</dbReference>
<protein>
    <recommendedName>
        <fullName evidence="1">Stage 0 sporulation protein A homolog</fullName>
    </recommendedName>
</protein>
<dbReference type="PROSITE" id="PS50930">
    <property type="entry name" value="HTH_LYTTR"/>
    <property type="match status" value="1"/>
</dbReference>
<reference evidence="6 7" key="1">
    <citation type="submission" date="2014-09" db="EMBL/GenBank/DDBJ databases">
        <title>Butyrate-producing bacteria isolated from human gut.</title>
        <authorList>
            <person name="Zhang Q."/>
            <person name="Zhao L."/>
        </authorList>
    </citation>
    <scope>NUCLEOTIDE SEQUENCE [LARGE SCALE GENOMIC DNA]</scope>
    <source>
        <strain evidence="6 7">21</strain>
    </source>
</reference>
<organism evidence="6 7">
    <name type="scientific">Eubacterium ramulus</name>
    <dbReference type="NCBI Taxonomy" id="39490"/>
    <lineage>
        <taxon>Bacteria</taxon>
        <taxon>Bacillati</taxon>
        <taxon>Bacillota</taxon>
        <taxon>Clostridia</taxon>
        <taxon>Eubacteriales</taxon>
        <taxon>Eubacteriaceae</taxon>
        <taxon>Eubacterium</taxon>
    </lineage>
</organism>
<dbReference type="Gene3D" id="3.40.50.2300">
    <property type="match status" value="1"/>
</dbReference>
<feature type="modified residue" description="4-aspartylphosphate" evidence="3">
    <location>
        <position position="57"/>
    </location>
</feature>
<dbReference type="InterPro" id="IPR007492">
    <property type="entry name" value="LytTR_DNA-bd_dom"/>
</dbReference>
<keyword evidence="3" id="KW-0597">Phosphoprotein</keyword>
<evidence type="ECO:0000256" key="2">
    <source>
        <dbReference type="ARBA" id="ARBA00024867"/>
    </source>
</evidence>
<dbReference type="SUPFAM" id="SSF52172">
    <property type="entry name" value="CheY-like"/>
    <property type="match status" value="1"/>
</dbReference>
<dbReference type="EMBL" id="JRFU01000001">
    <property type="protein sequence ID" value="PWE88100.1"/>
    <property type="molecule type" value="Genomic_DNA"/>
</dbReference>
<dbReference type="RefSeq" id="WP_109214272.1">
    <property type="nucleotide sequence ID" value="NZ_JRFU01000001.1"/>
</dbReference>
<evidence type="ECO:0000313" key="7">
    <source>
        <dbReference type="Proteomes" id="UP000245288"/>
    </source>
</evidence>
<accession>A0A2V1JSZ9</accession>
<evidence type="ECO:0000259" key="5">
    <source>
        <dbReference type="PROSITE" id="PS50930"/>
    </source>
</evidence>
<dbReference type="GO" id="GO:0003677">
    <property type="term" value="F:DNA binding"/>
    <property type="evidence" value="ECO:0007669"/>
    <property type="project" value="InterPro"/>
</dbReference>
<feature type="domain" description="HTH LytTR-type" evidence="5">
    <location>
        <begin position="131"/>
        <end position="232"/>
    </location>
</feature>
<comment type="caution">
    <text evidence="6">The sequence shown here is derived from an EMBL/GenBank/DDBJ whole genome shotgun (WGS) entry which is preliminary data.</text>
</comment>
<proteinExistence type="predicted"/>
<evidence type="ECO:0000259" key="4">
    <source>
        <dbReference type="PROSITE" id="PS50110"/>
    </source>
</evidence>
<comment type="function">
    <text evidence="2">May play the central regulatory role in sporulation. It may be an element of the effector pathway responsible for the activation of sporulation genes in response to nutritional stress. Spo0A may act in concert with spo0H (a sigma factor) to control the expression of some genes that are critical to the sporulation process.</text>
</comment>
<dbReference type="OrthoDB" id="113975at2"/>
<gene>
    <name evidence="6" type="ORF">LG34_00005</name>
</gene>
<evidence type="ECO:0000256" key="3">
    <source>
        <dbReference type="PROSITE-ProRule" id="PRU00169"/>
    </source>
</evidence>
<dbReference type="SMART" id="SM00850">
    <property type="entry name" value="LytTR"/>
    <property type="match status" value="1"/>
</dbReference>
<dbReference type="GO" id="GO:0000156">
    <property type="term" value="F:phosphorelay response regulator activity"/>
    <property type="evidence" value="ECO:0007669"/>
    <property type="project" value="InterPro"/>
</dbReference>
<dbReference type="PANTHER" id="PTHR37299">
    <property type="entry name" value="TRANSCRIPTIONAL REGULATOR-RELATED"/>
    <property type="match status" value="1"/>
</dbReference>
<feature type="domain" description="Response regulatory" evidence="4">
    <location>
        <begin position="2"/>
        <end position="120"/>
    </location>
</feature>
<dbReference type="Proteomes" id="UP000245288">
    <property type="component" value="Unassembled WGS sequence"/>
</dbReference>
<dbReference type="PROSITE" id="PS50110">
    <property type="entry name" value="RESPONSE_REGULATORY"/>
    <property type="match status" value="1"/>
</dbReference>
<dbReference type="Gene3D" id="2.40.50.1020">
    <property type="entry name" value="LytTr DNA-binding domain"/>
    <property type="match status" value="1"/>
</dbReference>
<dbReference type="Pfam" id="PF00072">
    <property type="entry name" value="Response_reg"/>
    <property type="match status" value="1"/>
</dbReference>
<name>A0A2V1JSZ9_EUBRA</name>
<sequence length="239" mass="27791">MKIAICDDDRQELSHILSLLDSYQAQQHVTFTICPFHDSRKLADTLSETQYNLYLLDIIMPEITGMELAKEIRSFDKAADIIFLTTSPEYAVESYTVKATNYLMKPIVPDRFYQSLDEIRKKRDQEQGRSLVLKSNIGVHKIPLNQLMYVEAQGRKVLYYLANGEEIVCTDRFSPVCDQLLQYPEFILAHRSFLVNMNYIRLISTSDMQLQNGTLLPLAQRRVAEIRKHYLAFQMEEIP</sequence>
<dbReference type="InterPro" id="IPR001789">
    <property type="entry name" value="Sig_transdc_resp-reg_receiver"/>
</dbReference>
<dbReference type="InterPro" id="IPR011006">
    <property type="entry name" value="CheY-like_superfamily"/>
</dbReference>
<dbReference type="SMART" id="SM00448">
    <property type="entry name" value="REC"/>
    <property type="match status" value="1"/>
</dbReference>